<dbReference type="SUPFAM" id="SSF46785">
    <property type="entry name" value="Winged helix' DNA-binding domain"/>
    <property type="match status" value="1"/>
</dbReference>
<feature type="domain" description="Transcription regulator PadR N-terminal" evidence="1">
    <location>
        <begin position="9"/>
        <end position="84"/>
    </location>
</feature>
<name>A0A2S6GNY1_9PSEU</name>
<dbReference type="RefSeq" id="WP_374065074.1">
    <property type="nucleotide sequence ID" value="NZ_CP154825.1"/>
</dbReference>
<proteinExistence type="predicted"/>
<evidence type="ECO:0000259" key="1">
    <source>
        <dbReference type="Pfam" id="PF03551"/>
    </source>
</evidence>
<keyword evidence="3" id="KW-1185">Reference proteome</keyword>
<comment type="caution">
    <text evidence="2">The sequence shown here is derived from an EMBL/GenBank/DDBJ whole genome shotgun (WGS) entry which is preliminary data.</text>
</comment>
<dbReference type="GO" id="GO:0003677">
    <property type="term" value="F:DNA binding"/>
    <property type="evidence" value="ECO:0007669"/>
    <property type="project" value="UniProtKB-KW"/>
</dbReference>
<evidence type="ECO:0000313" key="3">
    <source>
        <dbReference type="Proteomes" id="UP000239203"/>
    </source>
</evidence>
<evidence type="ECO:0000313" key="2">
    <source>
        <dbReference type="EMBL" id="PPK66873.1"/>
    </source>
</evidence>
<keyword evidence="2" id="KW-0238">DNA-binding</keyword>
<protein>
    <submittedName>
        <fullName evidence="2">DNA-binding PadR family transcriptional regulator</fullName>
    </submittedName>
</protein>
<dbReference type="InterPro" id="IPR052509">
    <property type="entry name" value="Metal_resp_DNA-bind_regulator"/>
</dbReference>
<dbReference type="PANTHER" id="PTHR33169:SF14">
    <property type="entry name" value="TRANSCRIPTIONAL REGULATOR RV3488"/>
    <property type="match status" value="1"/>
</dbReference>
<dbReference type="AlphaFoldDB" id="A0A2S6GNY1"/>
<dbReference type="PANTHER" id="PTHR33169">
    <property type="entry name" value="PADR-FAMILY TRANSCRIPTIONAL REGULATOR"/>
    <property type="match status" value="1"/>
</dbReference>
<dbReference type="Gene3D" id="1.10.10.10">
    <property type="entry name" value="Winged helix-like DNA-binding domain superfamily/Winged helix DNA-binding domain"/>
    <property type="match status" value="1"/>
</dbReference>
<sequence length="197" mass="22548">MGNPLALAVLANLLLEPLHPYEMGRRLKETGKDRNIKYNRGSLYMVVEQLRKAGFIAEQETVRDTARPERTVYALTDAGRVELDDWMRELVAKPEHEYPKFGVALSLLGVLEPTVAVGLLGERLAALDREAEAISRETESTLDQGVLWVFLVEENYRLAVLDAERRFVTTLIEALKSTDYVRAWHEMFDEGKQTWER</sequence>
<organism evidence="2 3">
    <name type="scientific">Actinokineospora auranticolor</name>
    <dbReference type="NCBI Taxonomy" id="155976"/>
    <lineage>
        <taxon>Bacteria</taxon>
        <taxon>Bacillati</taxon>
        <taxon>Actinomycetota</taxon>
        <taxon>Actinomycetes</taxon>
        <taxon>Pseudonocardiales</taxon>
        <taxon>Pseudonocardiaceae</taxon>
        <taxon>Actinokineospora</taxon>
    </lineage>
</organism>
<dbReference type="InterPro" id="IPR036388">
    <property type="entry name" value="WH-like_DNA-bd_sf"/>
</dbReference>
<dbReference type="Proteomes" id="UP000239203">
    <property type="component" value="Unassembled WGS sequence"/>
</dbReference>
<dbReference type="EMBL" id="PTIX01000009">
    <property type="protein sequence ID" value="PPK66873.1"/>
    <property type="molecule type" value="Genomic_DNA"/>
</dbReference>
<dbReference type="InterPro" id="IPR036390">
    <property type="entry name" value="WH_DNA-bd_sf"/>
</dbReference>
<dbReference type="Pfam" id="PF03551">
    <property type="entry name" value="PadR"/>
    <property type="match status" value="1"/>
</dbReference>
<dbReference type="InterPro" id="IPR005149">
    <property type="entry name" value="Tscrpt_reg_PadR_N"/>
</dbReference>
<gene>
    <name evidence="2" type="ORF">CLV40_109258</name>
</gene>
<accession>A0A2S6GNY1</accession>
<reference evidence="2 3" key="1">
    <citation type="submission" date="2018-02" db="EMBL/GenBank/DDBJ databases">
        <title>Genomic Encyclopedia of Archaeal and Bacterial Type Strains, Phase II (KMG-II): from individual species to whole genera.</title>
        <authorList>
            <person name="Goeker M."/>
        </authorList>
    </citation>
    <scope>NUCLEOTIDE SEQUENCE [LARGE SCALE GENOMIC DNA]</scope>
    <source>
        <strain evidence="2 3">YU 961-1</strain>
    </source>
</reference>